<dbReference type="Proteomes" id="UP000326837">
    <property type="component" value="Chromosome"/>
</dbReference>
<feature type="region of interest" description="Disordered" evidence="1">
    <location>
        <begin position="1"/>
        <end position="53"/>
    </location>
</feature>
<evidence type="ECO:0000313" key="3">
    <source>
        <dbReference type="Proteomes" id="UP000326837"/>
    </source>
</evidence>
<protein>
    <submittedName>
        <fullName evidence="2">Uncharacterized protein</fullName>
    </submittedName>
</protein>
<organism evidence="2 3">
    <name type="scientific">Lacipirellula parvula</name>
    <dbReference type="NCBI Taxonomy" id="2650471"/>
    <lineage>
        <taxon>Bacteria</taxon>
        <taxon>Pseudomonadati</taxon>
        <taxon>Planctomycetota</taxon>
        <taxon>Planctomycetia</taxon>
        <taxon>Pirellulales</taxon>
        <taxon>Lacipirellulaceae</taxon>
        <taxon>Lacipirellula</taxon>
    </lineage>
</organism>
<gene>
    <name evidence="2" type="ORF">PLANPX_2042</name>
</gene>
<dbReference type="KEGG" id="lpav:PLANPX_2042"/>
<sequence>MSGPRLFYRPAASPRQGTRPRDPLARGGSGCAECAAIRSPKNPPLDVFTHKME</sequence>
<keyword evidence="3" id="KW-1185">Reference proteome</keyword>
<accession>A0A5K7X756</accession>
<evidence type="ECO:0000313" key="2">
    <source>
        <dbReference type="EMBL" id="BBO32430.1"/>
    </source>
</evidence>
<name>A0A5K7X756_9BACT</name>
<evidence type="ECO:0000256" key="1">
    <source>
        <dbReference type="SAM" id="MobiDB-lite"/>
    </source>
</evidence>
<dbReference type="EMBL" id="AP021861">
    <property type="protein sequence ID" value="BBO32430.1"/>
    <property type="molecule type" value="Genomic_DNA"/>
</dbReference>
<reference evidence="3" key="1">
    <citation type="submission" date="2019-10" db="EMBL/GenBank/DDBJ databases">
        <title>Lacipirellula parvula gen. nov., sp. nov., representing a lineage of planctomycetes widespread in freshwater anoxic habitats, and description of the family Lacipirellulaceae.</title>
        <authorList>
            <person name="Dedysh S.N."/>
            <person name="Kulichevskaya I.S."/>
            <person name="Beletsky A.V."/>
            <person name="Rakitin A.L."/>
            <person name="Mardanov A.V."/>
            <person name="Ivanova A.A."/>
            <person name="Saltykova V.X."/>
            <person name="Rijpstra W.I.C."/>
            <person name="Sinninghe Damste J.S."/>
            <person name="Ravin N.V."/>
        </authorList>
    </citation>
    <scope>NUCLEOTIDE SEQUENCE [LARGE SCALE GENOMIC DNA]</scope>
    <source>
        <strain evidence="3">PX69</strain>
    </source>
</reference>
<proteinExistence type="predicted"/>
<dbReference type="AlphaFoldDB" id="A0A5K7X756"/>